<evidence type="ECO:0000313" key="6">
    <source>
        <dbReference type="EMBL" id="ADD68558.1"/>
    </source>
</evidence>
<dbReference type="EMBL" id="CP001968">
    <property type="protein sequence ID" value="ADD68558.1"/>
    <property type="molecule type" value="Genomic_DNA"/>
</dbReference>
<dbReference type="InParanoid" id="D4H0P5"/>
<name>D4H0P5_DENA2</name>
<dbReference type="CDD" id="cd10551">
    <property type="entry name" value="PsrB"/>
    <property type="match status" value="1"/>
</dbReference>
<evidence type="ECO:0000259" key="5">
    <source>
        <dbReference type="PROSITE" id="PS51379"/>
    </source>
</evidence>
<sequence length="187" mass="21266">MNKKYAMAYIVDRCVDCKACMVACKAEWEVPADHFRTHIDTGISPDRSVNMRMHFLPNQCNHCDDAPCVTVCPTKASHKREDGVVYVTRSRCVGCKYCIVSCPYDARFFNHDLGVAEKCTFCLPRITEGLEPACVTTCPGNVRVFGDLNDQDSEISLLLKDAAEKHYKVWKLREDIGTRPNIYYIQK</sequence>
<evidence type="ECO:0000256" key="1">
    <source>
        <dbReference type="ARBA" id="ARBA00022485"/>
    </source>
</evidence>
<keyword evidence="1" id="KW-0004">4Fe-4S</keyword>
<keyword evidence="4" id="KW-0411">Iron-sulfur</keyword>
<dbReference type="FunCoup" id="D4H0P5">
    <property type="interactions" value="48"/>
</dbReference>
<feature type="domain" description="4Fe-4S ferredoxin-type" evidence="5">
    <location>
        <begin position="51"/>
        <end position="82"/>
    </location>
</feature>
<gene>
    <name evidence="6" type="ordered locus">Dacet_1794</name>
</gene>
<dbReference type="Pfam" id="PF13247">
    <property type="entry name" value="Fer4_11"/>
    <property type="match status" value="1"/>
</dbReference>
<dbReference type="GO" id="GO:0046872">
    <property type="term" value="F:metal ion binding"/>
    <property type="evidence" value="ECO:0007669"/>
    <property type="project" value="UniProtKB-KW"/>
</dbReference>
<dbReference type="PROSITE" id="PS51379">
    <property type="entry name" value="4FE4S_FER_2"/>
    <property type="match status" value="3"/>
</dbReference>
<accession>D4H0P5</accession>
<evidence type="ECO:0000256" key="3">
    <source>
        <dbReference type="ARBA" id="ARBA00023004"/>
    </source>
</evidence>
<dbReference type="PANTHER" id="PTHR43177:SF3">
    <property type="entry name" value="PROTEIN NRFC HOMOLOG"/>
    <property type="match status" value="1"/>
</dbReference>
<dbReference type="HOGENOM" id="CLU_043374_1_1_0"/>
<feature type="domain" description="4Fe-4S ferredoxin-type" evidence="5">
    <location>
        <begin position="5"/>
        <end position="34"/>
    </location>
</feature>
<dbReference type="PaxDb" id="522772-Dacet_1794"/>
<evidence type="ECO:0000313" key="7">
    <source>
        <dbReference type="Proteomes" id="UP000002012"/>
    </source>
</evidence>
<dbReference type="PROSITE" id="PS00198">
    <property type="entry name" value="4FE4S_FER_1"/>
    <property type="match status" value="1"/>
</dbReference>
<dbReference type="PANTHER" id="PTHR43177">
    <property type="entry name" value="PROTEIN NRFC"/>
    <property type="match status" value="1"/>
</dbReference>
<organism evidence="6 7">
    <name type="scientific">Denitrovibrio acetiphilus (strain DSM 12809 / NBRC 114555 / N2460)</name>
    <dbReference type="NCBI Taxonomy" id="522772"/>
    <lineage>
        <taxon>Bacteria</taxon>
        <taxon>Pseudomonadati</taxon>
        <taxon>Deferribacterota</taxon>
        <taxon>Deferribacteres</taxon>
        <taxon>Deferribacterales</taxon>
        <taxon>Geovibrionaceae</taxon>
        <taxon>Denitrovibrio</taxon>
    </lineage>
</organism>
<dbReference type="InterPro" id="IPR017896">
    <property type="entry name" value="4Fe4S_Fe-S-bd"/>
</dbReference>
<dbReference type="OrthoDB" id="9789030at2"/>
<dbReference type="InterPro" id="IPR050954">
    <property type="entry name" value="ET_IronSulfur_Cluster-Binding"/>
</dbReference>
<dbReference type="GO" id="GO:0051539">
    <property type="term" value="F:4 iron, 4 sulfur cluster binding"/>
    <property type="evidence" value="ECO:0007669"/>
    <property type="project" value="UniProtKB-KW"/>
</dbReference>
<evidence type="ECO:0000256" key="4">
    <source>
        <dbReference type="ARBA" id="ARBA00023014"/>
    </source>
</evidence>
<proteinExistence type="predicted"/>
<dbReference type="SUPFAM" id="SSF54862">
    <property type="entry name" value="4Fe-4S ferredoxins"/>
    <property type="match status" value="1"/>
</dbReference>
<dbReference type="eggNOG" id="COG0437">
    <property type="taxonomic scope" value="Bacteria"/>
</dbReference>
<dbReference type="RefSeq" id="WP_013011068.1">
    <property type="nucleotide sequence ID" value="NC_013943.1"/>
</dbReference>
<dbReference type="KEGG" id="dap:Dacet_1794"/>
<dbReference type="STRING" id="522772.Dacet_1794"/>
<protein>
    <submittedName>
        <fullName evidence="6">4Fe-4S ferredoxin iron-sulfur binding domain protein</fullName>
    </submittedName>
</protein>
<keyword evidence="7" id="KW-1185">Reference proteome</keyword>
<keyword evidence="3" id="KW-0408">Iron</keyword>
<dbReference type="InterPro" id="IPR017900">
    <property type="entry name" value="4Fe4S_Fe_S_CS"/>
</dbReference>
<reference evidence="6 7" key="1">
    <citation type="journal article" date="2010" name="Stand. Genomic Sci.">
        <title>Complete genome sequence of Denitrovibrio acetiphilus type strain (N2460).</title>
        <authorList>
            <person name="Kiss H."/>
            <person name="Lang E."/>
            <person name="Lapidus A."/>
            <person name="Copeland A."/>
            <person name="Nolan M."/>
            <person name="Glavina Del Rio T."/>
            <person name="Chen F."/>
            <person name="Lucas S."/>
            <person name="Tice H."/>
            <person name="Cheng J.F."/>
            <person name="Han C."/>
            <person name="Goodwin L."/>
            <person name="Pitluck S."/>
            <person name="Liolios K."/>
            <person name="Pati A."/>
            <person name="Ivanova N."/>
            <person name="Mavromatis K."/>
            <person name="Chen A."/>
            <person name="Palaniappan K."/>
            <person name="Land M."/>
            <person name="Hauser L."/>
            <person name="Chang Y.J."/>
            <person name="Jeffries C.D."/>
            <person name="Detter J.C."/>
            <person name="Brettin T."/>
            <person name="Spring S."/>
            <person name="Rohde M."/>
            <person name="Goker M."/>
            <person name="Woyke T."/>
            <person name="Bristow J."/>
            <person name="Eisen J.A."/>
            <person name="Markowitz V."/>
            <person name="Hugenholtz P."/>
            <person name="Kyrpides N.C."/>
            <person name="Klenk H.P."/>
        </authorList>
    </citation>
    <scope>NUCLEOTIDE SEQUENCE [LARGE SCALE GENOMIC DNA]</scope>
    <source>
        <strain evidence="7">DSM 12809 / NBRC 114555 / N2460</strain>
    </source>
</reference>
<dbReference type="Gene3D" id="3.30.70.20">
    <property type="match status" value="2"/>
</dbReference>
<dbReference type="Proteomes" id="UP000002012">
    <property type="component" value="Chromosome"/>
</dbReference>
<evidence type="ECO:0000256" key="2">
    <source>
        <dbReference type="ARBA" id="ARBA00022723"/>
    </source>
</evidence>
<dbReference type="AlphaFoldDB" id="D4H0P5"/>
<feature type="domain" description="4Fe-4S ferredoxin-type" evidence="5">
    <location>
        <begin position="83"/>
        <end position="112"/>
    </location>
</feature>
<keyword evidence="2" id="KW-0479">Metal-binding</keyword>